<feature type="chain" id="PRO_5016967402" evidence="1">
    <location>
        <begin position="22"/>
        <end position="122"/>
    </location>
</feature>
<feature type="signal peptide" evidence="1">
    <location>
        <begin position="1"/>
        <end position="21"/>
    </location>
</feature>
<proteinExistence type="predicted"/>
<keyword evidence="1" id="KW-0732">Signal</keyword>
<dbReference type="SUPFAM" id="SSF57884">
    <property type="entry name" value="Ada DNA repair protein, N-terminal domain (N-Ada 10)"/>
    <property type="match status" value="1"/>
</dbReference>
<accession>A0A368ZDI5</accession>
<comment type="caution">
    <text evidence="2">The sequence shown here is derived from an EMBL/GenBank/DDBJ whole genome shotgun (WGS) entry which is preliminary data.</text>
</comment>
<evidence type="ECO:0000256" key="1">
    <source>
        <dbReference type="SAM" id="SignalP"/>
    </source>
</evidence>
<keyword evidence="3" id="KW-1185">Reference proteome</keyword>
<gene>
    <name evidence="2" type="ORF">DFQ08_103139</name>
</gene>
<sequence length="122" mass="13538">MKQLKLLLFFLTLAFSSVTLAQAVYTTQTGEKYHKSNCQYLKHSKKEIDLKKAISLGYIACKICKPIANNSQGSASKAKIITSKVKTNSSKKTIATQCTAKTQAGKRCKRKTKNSSGRCYQH</sequence>
<reference evidence="2 3" key="1">
    <citation type="submission" date="2018-07" db="EMBL/GenBank/DDBJ databases">
        <title>Genomic Encyclopedia of Type Strains, Phase III (KMG-III): the genomes of soil and plant-associated and newly described type strains.</title>
        <authorList>
            <person name="Whitman W."/>
        </authorList>
    </citation>
    <scope>NUCLEOTIDE SEQUENCE [LARGE SCALE GENOMIC DNA]</scope>
    <source>
        <strain evidence="2 3">CECT 7958</strain>
    </source>
</reference>
<dbReference type="EMBL" id="QPJO01000003">
    <property type="protein sequence ID" value="RCW91312.1"/>
    <property type="molecule type" value="Genomic_DNA"/>
</dbReference>
<dbReference type="Proteomes" id="UP000253436">
    <property type="component" value="Unassembled WGS sequence"/>
</dbReference>
<dbReference type="InterPro" id="IPR035451">
    <property type="entry name" value="Ada-like_dom_sf"/>
</dbReference>
<dbReference type="AlphaFoldDB" id="A0A368ZDI5"/>
<evidence type="ECO:0000313" key="2">
    <source>
        <dbReference type="EMBL" id="RCW91312.1"/>
    </source>
</evidence>
<evidence type="ECO:0000313" key="3">
    <source>
        <dbReference type="Proteomes" id="UP000253436"/>
    </source>
</evidence>
<organism evidence="2 3">
    <name type="scientific">Winogradskyella arenosi</name>
    <dbReference type="NCBI Taxonomy" id="533325"/>
    <lineage>
        <taxon>Bacteria</taxon>
        <taxon>Pseudomonadati</taxon>
        <taxon>Bacteroidota</taxon>
        <taxon>Flavobacteriia</taxon>
        <taxon>Flavobacteriales</taxon>
        <taxon>Flavobacteriaceae</taxon>
        <taxon>Winogradskyella</taxon>
    </lineage>
</organism>
<protein>
    <submittedName>
        <fullName evidence="2">Uncharacterized protein</fullName>
    </submittedName>
</protein>
<name>A0A368ZDI5_9FLAO</name>
<dbReference type="RefSeq" id="WP_181858391.1">
    <property type="nucleotide sequence ID" value="NZ_QPJO01000003.1"/>
</dbReference>